<evidence type="ECO:0000256" key="4">
    <source>
        <dbReference type="ARBA" id="ARBA00022525"/>
    </source>
</evidence>
<dbReference type="Proteomes" id="UP001154282">
    <property type="component" value="Unassembled WGS sequence"/>
</dbReference>
<sequence>MMITTRQQNRVISAAAVVLLTLLLPTPMATATATATTDHSLWPIETYVKLWIKNEIGGGRPLIIHCRSRDDDLNVHVVKPHETYRGFRILPNIFGTTMFYCSMDWGTGLHWFDIYDQDRDMRRCRTYCTWIVKETGPCLTNGEFTACYQWKN</sequence>
<feature type="signal peptide" evidence="6">
    <location>
        <begin position="1"/>
        <end position="31"/>
    </location>
</feature>
<gene>
    <name evidence="7" type="ORF">LITE_LOCUS47075</name>
</gene>
<organism evidence="7 8">
    <name type="scientific">Linum tenue</name>
    <dbReference type="NCBI Taxonomy" id="586396"/>
    <lineage>
        <taxon>Eukaryota</taxon>
        <taxon>Viridiplantae</taxon>
        <taxon>Streptophyta</taxon>
        <taxon>Embryophyta</taxon>
        <taxon>Tracheophyta</taxon>
        <taxon>Spermatophyta</taxon>
        <taxon>Magnoliopsida</taxon>
        <taxon>eudicotyledons</taxon>
        <taxon>Gunneridae</taxon>
        <taxon>Pentapetalae</taxon>
        <taxon>rosids</taxon>
        <taxon>fabids</taxon>
        <taxon>Malpighiales</taxon>
        <taxon>Linaceae</taxon>
        <taxon>Linum</taxon>
    </lineage>
</organism>
<proteinExistence type="inferred from homology"/>
<dbReference type="GO" id="GO:0005576">
    <property type="term" value="C:extracellular region"/>
    <property type="evidence" value="ECO:0007669"/>
    <property type="project" value="UniProtKB-SubCell"/>
</dbReference>
<keyword evidence="3 6" id="KW-0713">Self-incompatibility</keyword>
<accession>A0AAV0RCR0</accession>
<evidence type="ECO:0000256" key="2">
    <source>
        <dbReference type="ARBA" id="ARBA00005581"/>
    </source>
</evidence>
<comment type="similarity">
    <text evidence="2 6">Belongs to the plant self-incompatibility (S1) protein family.</text>
</comment>
<dbReference type="InterPro" id="IPR010264">
    <property type="entry name" value="Self-incomp_S1"/>
</dbReference>
<protein>
    <recommendedName>
        <fullName evidence="6">S-protein homolog</fullName>
    </recommendedName>
</protein>
<dbReference type="Pfam" id="PF05938">
    <property type="entry name" value="Self-incomp_S1"/>
    <property type="match status" value="1"/>
</dbReference>
<evidence type="ECO:0000313" key="7">
    <source>
        <dbReference type="EMBL" id="CAI0554103.1"/>
    </source>
</evidence>
<keyword evidence="4 6" id="KW-0964">Secreted</keyword>
<keyword evidence="5 6" id="KW-0732">Signal</keyword>
<dbReference type="PANTHER" id="PTHR31232:SF149">
    <property type="entry name" value="S-PROTEIN HOMOLOG"/>
    <property type="match status" value="1"/>
</dbReference>
<dbReference type="EMBL" id="CAMGYJ010000010">
    <property type="protein sequence ID" value="CAI0554103.1"/>
    <property type="molecule type" value="Genomic_DNA"/>
</dbReference>
<evidence type="ECO:0000256" key="1">
    <source>
        <dbReference type="ARBA" id="ARBA00004613"/>
    </source>
</evidence>
<reference evidence="7" key="1">
    <citation type="submission" date="2022-08" db="EMBL/GenBank/DDBJ databases">
        <authorList>
            <person name="Gutierrez-Valencia J."/>
        </authorList>
    </citation>
    <scope>NUCLEOTIDE SEQUENCE</scope>
</reference>
<comment type="subcellular location">
    <subcellularLocation>
        <location evidence="1 6">Secreted</location>
    </subcellularLocation>
</comment>
<name>A0AAV0RCR0_9ROSI</name>
<evidence type="ECO:0000256" key="3">
    <source>
        <dbReference type="ARBA" id="ARBA00022471"/>
    </source>
</evidence>
<keyword evidence="8" id="KW-1185">Reference proteome</keyword>
<feature type="chain" id="PRO_5043106254" description="S-protein homolog" evidence="6">
    <location>
        <begin position="32"/>
        <end position="152"/>
    </location>
</feature>
<dbReference type="GO" id="GO:0060320">
    <property type="term" value="P:rejection of self pollen"/>
    <property type="evidence" value="ECO:0007669"/>
    <property type="project" value="UniProtKB-KW"/>
</dbReference>
<dbReference type="AlphaFoldDB" id="A0AAV0RCR0"/>
<dbReference type="PANTHER" id="PTHR31232">
    <property type="match status" value="1"/>
</dbReference>
<comment type="caution">
    <text evidence="7">The sequence shown here is derived from an EMBL/GenBank/DDBJ whole genome shotgun (WGS) entry which is preliminary data.</text>
</comment>
<evidence type="ECO:0000313" key="8">
    <source>
        <dbReference type="Proteomes" id="UP001154282"/>
    </source>
</evidence>
<evidence type="ECO:0000256" key="5">
    <source>
        <dbReference type="ARBA" id="ARBA00022729"/>
    </source>
</evidence>
<evidence type="ECO:0000256" key="6">
    <source>
        <dbReference type="RuleBase" id="RU367044"/>
    </source>
</evidence>